<dbReference type="GO" id="GO:0055085">
    <property type="term" value="P:transmembrane transport"/>
    <property type="evidence" value="ECO:0007669"/>
    <property type="project" value="InterPro"/>
</dbReference>
<accession>A0A0F8Y812</accession>
<organism evidence="9">
    <name type="scientific">marine sediment metagenome</name>
    <dbReference type="NCBI Taxonomy" id="412755"/>
    <lineage>
        <taxon>unclassified sequences</taxon>
        <taxon>metagenomes</taxon>
        <taxon>ecological metagenomes</taxon>
    </lineage>
</organism>
<dbReference type="PANTHER" id="PTHR43163:SF6">
    <property type="entry name" value="DIPEPTIDE TRANSPORT SYSTEM PERMEASE PROTEIN DPPB-RELATED"/>
    <property type="match status" value="1"/>
</dbReference>
<dbReference type="PROSITE" id="PS50928">
    <property type="entry name" value="ABC_TM1"/>
    <property type="match status" value="1"/>
</dbReference>
<dbReference type="Gene3D" id="1.10.3720.10">
    <property type="entry name" value="MetI-like"/>
    <property type="match status" value="1"/>
</dbReference>
<evidence type="ECO:0000256" key="6">
    <source>
        <dbReference type="ARBA" id="ARBA00023136"/>
    </source>
</evidence>
<feature type="transmembrane region" description="Helical" evidence="7">
    <location>
        <begin position="95"/>
        <end position="119"/>
    </location>
</feature>
<evidence type="ECO:0000256" key="4">
    <source>
        <dbReference type="ARBA" id="ARBA00022692"/>
    </source>
</evidence>
<evidence type="ECO:0000313" key="9">
    <source>
        <dbReference type="EMBL" id="KKK77483.1"/>
    </source>
</evidence>
<dbReference type="SUPFAM" id="SSF161098">
    <property type="entry name" value="MetI-like"/>
    <property type="match status" value="1"/>
</dbReference>
<dbReference type="InterPro" id="IPR035906">
    <property type="entry name" value="MetI-like_sf"/>
</dbReference>
<feature type="transmembrane region" description="Helical" evidence="7">
    <location>
        <begin position="12"/>
        <end position="30"/>
    </location>
</feature>
<reference evidence="9" key="1">
    <citation type="journal article" date="2015" name="Nature">
        <title>Complex archaea that bridge the gap between prokaryotes and eukaryotes.</title>
        <authorList>
            <person name="Spang A."/>
            <person name="Saw J.H."/>
            <person name="Jorgensen S.L."/>
            <person name="Zaremba-Niedzwiedzka K."/>
            <person name="Martijn J."/>
            <person name="Lind A.E."/>
            <person name="van Eijk R."/>
            <person name="Schleper C."/>
            <person name="Guy L."/>
            <person name="Ettema T.J."/>
        </authorList>
    </citation>
    <scope>NUCLEOTIDE SEQUENCE</scope>
</reference>
<dbReference type="Pfam" id="PF00528">
    <property type="entry name" value="BPD_transp_1"/>
    <property type="match status" value="1"/>
</dbReference>
<evidence type="ECO:0000256" key="3">
    <source>
        <dbReference type="ARBA" id="ARBA00022475"/>
    </source>
</evidence>
<feature type="transmembrane region" description="Helical" evidence="7">
    <location>
        <begin position="131"/>
        <end position="155"/>
    </location>
</feature>
<dbReference type="AlphaFoldDB" id="A0A0F8Y812"/>
<evidence type="ECO:0000259" key="8">
    <source>
        <dbReference type="PROSITE" id="PS50928"/>
    </source>
</evidence>
<dbReference type="EMBL" id="LAZR01054936">
    <property type="protein sequence ID" value="KKK77483.1"/>
    <property type="molecule type" value="Genomic_DNA"/>
</dbReference>
<dbReference type="CDD" id="cd06261">
    <property type="entry name" value="TM_PBP2"/>
    <property type="match status" value="1"/>
</dbReference>
<protein>
    <recommendedName>
        <fullName evidence="8">ABC transmembrane type-1 domain-containing protein</fullName>
    </recommendedName>
</protein>
<name>A0A0F8Y812_9ZZZZ</name>
<keyword evidence="5 7" id="KW-1133">Transmembrane helix</keyword>
<feature type="transmembrane region" description="Helical" evidence="7">
    <location>
        <begin position="240"/>
        <end position="262"/>
    </location>
</feature>
<keyword evidence="4 7" id="KW-0812">Transmembrane</keyword>
<dbReference type="Pfam" id="PF19300">
    <property type="entry name" value="BPD_transp_1_N"/>
    <property type="match status" value="1"/>
</dbReference>
<evidence type="ECO:0000256" key="1">
    <source>
        <dbReference type="ARBA" id="ARBA00004651"/>
    </source>
</evidence>
<evidence type="ECO:0000256" key="5">
    <source>
        <dbReference type="ARBA" id="ARBA00022989"/>
    </source>
</evidence>
<evidence type="ECO:0000256" key="2">
    <source>
        <dbReference type="ARBA" id="ARBA00022448"/>
    </source>
</evidence>
<dbReference type="PANTHER" id="PTHR43163">
    <property type="entry name" value="DIPEPTIDE TRANSPORT SYSTEM PERMEASE PROTEIN DPPB-RELATED"/>
    <property type="match status" value="1"/>
</dbReference>
<sequence>MFIYYLKRLSGVIVVIWGATIVVFFMMRLVPGDVISTILGPMAQSEQIEKLRAFYGLDKSIWEQYFIWLARILTGEWGNSIAFSEPISYLIKLKLGNTLILTGGSLAIALVIGLVVGIVSGLRPFTLVDNVLMATSVAAASIPIFWLGLILVYFFSVRLRIFPVSGISSLTGSSGVFDVLHHLVLPAITTAAIPTAVIARVTRSEIVTMLGKPHIVGIRAKGLKHNKILKHILRGITPSVVNISGLQVGYIFGWALFTEIIFKWPGIGLLLYEAIVARDIPLVQGAVLVFACLFAVINFISDTV</sequence>
<keyword evidence="6 7" id="KW-0472">Membrane</keyword>
<feature type="non-terminal residue" evidence="9">
    <location>
        <position position="304"/>
    </location>
</feature>
<comment type="caution">
    <text evidence="9">The sequence shown here is derived from an EMBL/GenBank/DDBJ whole genome shotgun (WGS) entry which is preliminary data.</text>
</comment>
<gene>
    <name evidence="9" type="ORF">LCGC14_2853170</name>
</gene>
<dbReference type="InterPro" id="IPR045621">
    <property type="entry name" value="BPD_transp_1_N"/>
</dbReference>
<proteinExistence type="predicted"/>
<keyword evidence="3" id="KW-1003">Cell membrane</keyword>
<dbReference type="InterPro" id="IPR000515">
    <property type="entry name" value="MetI-like"/>
</dbReference>
<dbReference type="GO" id="GO:0005886">
    <property type="term" value="C:plasma membrane"/>
    <property type="evidence" value="ECO:0007669"/>
    <property type="project" value="UniProtKB-SubCell"/>
</dbReference>
<keyword evidence="2" id="KW-0813">Transport</keyword>
<evidence type="ECO:0000256" key="7">
    <source>
        <dbReference type="SAM" id="Phobius"/>
    </source>
</evidence>
<feature type="domain" description="ABC transmembrane type-1" evidence="8">
    <location>
        <begin position="95"/>
        <end position="301"/>
    </location>
</feature>
<feature type="transmembrane region" description="Helical" evidence="7">
    <location>
        <begin position="282"/>
        <end position="300"/>
    </location>
</feature>
<comment type="subcellular location">
    <subcellularLocation>
        <location evidence="1">Cell membrane</location>
        <topology evidence="1">Multi-pass membrane protein</topology>
    </subcellularLocation>
</comment>